<evidence type="ECO:0000313" key="1">
    <source>
        <dbReference type="EMBL" id="OCT93502.1"/>
    </source>
</evidence>
<accession>A0A974DKS1</accession>
<protein>
    <submittedName>
        <fullName evidence="1">Uncharacterized protein</fullName>
    </submittedName>
</protein>
<dbReference type="EMBL" id="CM004468">
    <property type="protein sequence ID" value="OCT93502.1"/>
    <property type="molecule type" value="Genomic_DNA"/>
</dbReference>
<gene>
    <name evidence="1" type="ORF">XELAEV_18011179mg</name>
</gene>
<proteinExistence type="predicted"/>
<dbReference type="Proteomes" id="UP000694892">
    <property type="component" value="Chromosome 2L"/>
</dbReference>
<sequence length="120" mass="14114">MYAKEVWKRMGKLMKELTGVQILTFNMMSYGLCNIEGKQARILWLLVSCVKEVLWDVRNILIFNKTVIEVNECVNMIRGKLFLYVLCDQKTFGKIDAQGIWKFKKWIKVLDPGLIISFLY</sequence>
<name>A0A974DKS1_XENLA</name>
<evidence type="ECO:0000313" key="2">
    <source>
        <dbReference type="Proteomes" id="UP000694892"/>
    </source>
</evidence>
<reference evidence="2" key="1">
    <citation type="journal article" date="2016" name="Nature">
        <title>Genome evolution in the allotetraploid frog Xenopus laevis.</title>
        <authorList>
            <person name="Session A.M."/>
            <person name="Uno Y."/>
            <person name="Kwon T."/>
            <person name="Chapman J.A."/>
            <person name="Toyoda A."/>
            <person name="Takahashi S."/>
            <person name="Fukui A."/>
            <person name="Hikosaka A."/>
            <person name="Suzuki A."/>
            <person name="Kondo M."/>
            <person name="van Heeringen S.J."/>
            <person name="Quigley I."/>
            <person name="Heinz S."/>
            <person name="Ogino H."/>
            <person name="Ochi H."/>
            <person name="Hellsten U."/>
            <person name="Lyons J.B."/>
            <person name="Simakov O."/>
            <person name="Putnam N."/>
            <person name="Stites J."/>
            <person name="Kuroki Y."/>
            <person name="Tanaka T."/>
            <person name="Michiue T."/>
            <person name="Watanabe M."/>
            <person name="Bogdanovic O."/>
            <person name="Lister R."/>
            <person name="Georgiou G."/>
            <person name="Paranjpe S.S."/>
            <person name="van Kruijsbergen I."/>
            <person name="Shu S."/>
            <person name="Carlson J."/>
            <person name="Kinoshita T."/>
            <person name="Ohta Y."/>
            <person name="Mawaribuchi S."/>
            <person name="Jenkins J."/>
            <person name="Grimwood J."/>
            <person name="Schmutz J."/>
            <person name="Mitros T."/>
            <person name="Mozaffari S.V."/>
            <person name="Suzuki Y."/>
            <person name="Haramoto Y."/>
            <person name="Yamamoto T.S."/>
            <person name="Takagi C."/>
            <person name="Heald R."/>
            <person name="Miller K."/>
            <person name="Haudenschild C."/>
            <person name="Kitzman J."/>
            <person name="Nakayama T."/>
            <person name="Izutsu Y."/>
            <person name="Robert J."/>
            <person name="Fortriede J."/>
            <person name="Burns K."/>
            <person name="Lotay V."/>
            <person name="Karimi K."/>
            <person name="Yasuoka Y."/>
            <person name="Dichmann D.S."/>
            <person name="Flajnik M.F."/>
            <person name="Houston D.W."/>
            <person name="Shendure J."/>
            <person name="DuPasquier L."/>
            <person name="Vize P.D."/>
            <person name="Zorn A.M."/>
            <person name="Ito M."/>
            <person name="Marcotte E.M."/>
            <person name="Wallingford J.B."/>
            <person name="Ito Y."/>
            <person name="Asashima M."/>
            <person name="Ueno N."/>
            <person name="Matsuda Y."/>
            <person name="Veenstra G.J."/>
            <person name="Fujiyama A."/>
            <person name="Harland R.M."/>
            <person name="Taira M."/>
            <person name="Rokhsar D.S."/>
        </authorList>
    </citation>
    <scope>NUCLEOTIDE SEQUENCE [LARGE SCALE GENOMIC DNA]</scope>
    <source>
        <strain evidence="2">J</strain>
    </source>
</reference>
<organism evidence="1 2">
    <name type="scientific">Xenopus laevis</name>
    <name type="common">African clawed frog</name>
    <dbReference type="NCBI Taxonomy" id="8355"/>
    <lineage>
        <taxon>Eukaryota</taxon>
        <taxon>Metazoa</taxon>
        <taxon>Chordata</taxon>
        <taxon>Craniata</taxon>
        <taxon>Vertebrata</taxon>
        <taxon>Euteleostomi</taxon>
        <taxon>Amphibia</taxon>
        <taxon>Batrachia</taxon>
        <taxon>Anura</taxon>
        <taxon>Pipoidea</taxon>
        <taxon>Pipidae</taxon>
        <taxon>Xenopodinae</taxon>
        <taxon>Xenopus</taxon>
        <taxon>Xenopus</taxon>
    </lineage>
</organism>
<dbReference type="AlphaFoldDB" id="A0A974DKS1"/>